<dbReference type="Proteomes" id="UP001235547">
    <property type="component" value="Chromosome 1"/>
</dbReference>
<evidence type="ECO:0000313" key="1">
    <source>
        <dbReference type="EMBL" id="WEX84361.1"/>
    </source>
</evidence>
<evidence type="ECO:0000313" key="2">
    <source>
        <dbReference type="Proteomes" id="UP001235547"/>
    </source>
</evidence>
<organism evidence="1 2">
    <name type="scientific">Sinorhizobium numidicum</name>
    <dbReference type="NCBI Taxonomy" id="680248"/>
    <lineage>
        <taxon>Bacteria</taxon>
        <taxon>Pseudomonadati</taxon>
        <taxon>Pseudomonadota</taxon>
        <taxon>Alphaproteobacteria</taxon>
        <taxon>Hyphomicrobiales</taxon>
        <taxon>Rhizobiaceae</taxon>
        <taxon>Sinorhizobium/Ensifer group</taxon>
        <taxon>Sinorhizobium</taxon>
    </lineage>
</organism>
<gene>
    <name evidence="1" type="ORF">PYH38_003231</name>
</gene>
<keyword evidence="2" id="KW-1185">Reference proteome</keyword>
<reference evidence="1 2" key="1">
    <citation type="submission" date="2023-03" db="EMBL/GenBank/DDBJ databases">
        <authorList>
            <person name="Kaur S."/>
            <person name="Espinosa-Saiz D."/>
            <person name="Velazquez E."/>
            <person name="Menendez E."/>
            <person name="diCenzo G.C."/>
        </authorList>
    </citation>
    <scope>NUCLEOTIDE SEQUENCE [LARGE SCALE GENOMIC DNA]</scope>
    <source>
        <strain evidence="1 2">LMG 27395</strain>
    </source>
</reference>
<dbReference type="EMBL" id="CP120371">
    <property type="protein sequence ID" value="WEX84361.1"/>
    <property type="molecule type" value="Genomic_DNA"/>
</dbReference>
<accession>A0ABY8D0E6</accession>
<name>A0ABY8D0E6_9HYPH</name>
<proteinExistence type="predicted"/>
<sequence length="86" mass="10447">MNQQLNVLRRSEWQPNFRLAKKIIKNFDPDEIPRISIDKFSPLSRWLHKMAEYRRNIDDIGQSSGGHRRRYFRMICRHAFAVTQIF</sequence>
<protein>
    <submittedName>
        <fullName evidence="1">Uncharacterized protein</fullName>
    </submittedName>
</protein>
<dbReference type="RefSeq" id="WP_280735286.1">
    <property type="nucleotide sequence ID" value="NZ_CP120368.1"/>
</dbReference>